<dbReference type="InterPro" id="IPR052158">
    <property type="entry name" value="INH-QAR"/>
</dbReference>
<dbReference type="OrthoDB" id="543156at2759"/>
<dbReference type="Gene3D" id="3.40.50.880">
    <property type="match status" value="1"/>
</dbReference>
<dbReference type="AlphaFoldDB" id="A0A6A5Y504"/>
<dbReference type="PANTHER" id="PTHR43130">
    <property type="entry name" value="ARAC-FAMILY TRANSCRIPTIONAL REGULATOR"/>
    <property type="match status" value="1"/>
</dbReference>
<protein>
    <submittedName>
        <fullName evidence="2">Class I glutamine amidotransferase-like protein</fullName>
    </submittedName>
</protein>
<dbReference type="RefSeq" id="XP_033388632.1">
    <property type="nucleotide sequence ID" value="XM_033530900.1"/>
</dbReference>
<gene>
    <name evidence="2" type="ORF">BU24DRAFT_448594</name>
</gene>
<dbReference type="Pfam" id="PF01965">
    <property type="entry name" value="DJ-1_PfpI"/>
    <property type="match status" value="1"/>
</dbReference>
<dbReference type="GO" id="GO:0016740">
    <property type="term" value="F:transferase activity"/>
    <property type="evidence" value="ECO:0007669"/>
    <property type="project" value="UniProtKB-KW"/>
</dbReference>
<dbReference type="PANTHER" id="PTHR43130:SF7">
    <property type="entry name" value="DJ-1_PFPI DOMAIN-CONTAINING PROTEIN"/>
    <property type="match status" value="1"/>
</dbReference>
<dbReference type="Proteomes" id="UP000799778">
    <property type="component" value="Unassembled WGS sequence"/>
</dbReference>
<reference evidence="2" key="1">
    <citation type="journal article" date="2020" name="Stud. Mycol.">
        <title>101 Dothideomycetes genomes: a test case for predicting lifestyles and emergence of pathogens.</title>
        <authorList>
            <person name="Haridas S."/>
            <person name="Albert R."/>
            <person name="Binder M."/>
            <person name="Bloem J."/>
            <person name="Labutti K."/>
            <person name="Salamov A."/>
            <person name="Andreopoulos B."/>
            <person name="Baker S."/>
            <person name="Barry K."/>
            <person name="Bills G."/>
            <person name="Bluhm B."/>
            <person name="Cannon C."/>
            <person name="Castanera R."/>
            <person name="Culley D."/>
            <person name="Daum C."/>
            <person name="Ezra D."/>
            <person name="Gonzalez J."/>
            <person name="Henrissat B."/>
            <person name="Kuo A."/>
            <person name="Liang C."/>
            <person name="Lipzen A."/>
            <person name="Lutzoni F."/>
            <person name="Magnuson J."/>
            <person name="Mondo S."/>
            <person name="Nolan M."/>
            <person name="Ohm R."/>
            <person name="Pangilinan J."/>
            <person name="Park H.-J."/>
            <person name="Ramirez L."/>
            <person name="Alfaro M."/>
            <person name="Sun H."/>
            <person name="Tritt A."/>
            <person name="Yoshinaga Y."/>
            <person name="Zwiers L.-H."/>
            <person name="Turgeon B."/>
            <person name="Goodwin S."/>
            <person name="Spatafora J."/>
            <person name="Crous P."/>
            <person name="Grigoriev I."/>
        </authorList>
    </citation>
    <scope>NUCLEOTIDE SEQUENCE</scope>
    <source>
        <strain evidence="2">CBS 175.79</strain>
    </source>
</reference>
<keyword evidence="2" id="KW-0808">Transferase</keyword>
<feature type="domain" description="DJ-1/PfpI" evidence="1">
    <location>
        <begin position="45"/>
        <end position="191"/>
    </location>
</feature>
<evidence type="ECO:0000313" key="3">
    <source>
        <dbReference type="Proteomes" id="UP000799778"/>
    </source>
</evidence>
<organism evidence="2 3">
    <name type="scientific">Aaosphaeria arxii CBS 175.79</name>
    <dbReference type="NCBI Taxonomy" id="1450172"/>
    <lineage>
        <taxon>Eukaryota</taxon>
        <taxon>Fungi</taxon>
        <taxon>Dikarya</taxon>
        <taxon>Ascomycota</taxon>
        <taxon>Pezizomycotina</taxon>
        <taxon>Dothideomycetes</taxon>
        <taxon>Pleosporomycetidae</taxon>
        <taxon>Pleosporales</taxon>
        <taxon>Pleosporales incertae sedis</taxon>
        <taxon>Aaosphaeria</taxon>
    </lineage>
</organism>
<proteinExistence type="predicted"/>
<dbReference type="EMBL" id="ML978067">
    <property type="protein sequence ID" value="KAF2020293.1"/>
    <property type="molecule type" value="Genomic_DNA"/>
</dbReference>
<evidence type="ECO:0000313" key="2">
    <source>
        <dbReference type="EMBL" id="KAF2020293.1"/>
    </source>
</evidence>
<dbReference type="InterPro" id="IPR029062">
    <property type="entry name" value="Class_I_gatase-like"/>
</dbReference>
<dbReference type="GeneID" id="54288297"/>
<evidence type="ECO:0000259" key="1">
    <source>
        <dbReference type="Pfam" id="PF01965"/>
    </source>
</evidence>
<keyword evidence="3" id="KW-1185">Reference proteome</keyword>
<accession>A0A6A5Y504</accession>
<keyword evidence="2" id="KW-0315">Glutamine amidotransferase</keyword>
<name>A0A6A5Y504_9PLEO</name>
<dbReference type="InterPro" id="IPR002818">
    <property type="entry name" value="DJ-1/PfpI"/>
</dbReference>
<sequence>MAPLRIGVLIVPPIQLLDISPIDLLAMLKRSYFEACNRPAELVAQAIPDEDLQITYISLSGPSTSASTTAALDLKVDAGLDDPSVAPGKLDILLIPGPPPGLRPEEEVLDFVRAHVESGVELLTICTGVFVAAFAGVLNGKRATGTRGVKGLLEESFKEVKWEDKRYVNDGKIWTSGGITNGMDMMAVYLRQRWPGTLSEIVLSQADVEPRPADYGS</sequence>
<dbReference type="SUPFAM" id="SSF52317">
    <property type="entry name" value="Class I glutamine amidotransferase-like"/>
    <property type="match status" value="1"/>
</dbReference>